<keyword evidence="1 3" id="KW-0378">Hydrolase</keyword>
<gene>
    <name evidence="3" type="ordered locus">Smon_0714</name>
</gene>
<proteinExistence type="predicted"/>
<dbReference type="CDD" id="cd02696">
    <property type="entry name" value="MurNAc-LAA"/>
    <property type="match status" value="1"/>
</dbReference>
<evidence type="ECO:0000259" key="2">
    <source>
        <dbReference type="SMART" id="SM00646"/>
    </source>
</evidence>
<dbReference type="Gene3D" id="3.40.630.40">
    <property type="entry name" value="Zn-dependent exopeptidases"/>
    <property type="match status" value="1"/>
</dbReference>
<dbReference type="EMBL" id="CP001779">
    <property type="protein sequence ID" value="ACZ01187.1"/>
    <property type="molecule type" value="Genomic_DNA"/>
</dbReference>
<organism evidence="3 4">
    <name type="scientific">Streptobacillus moniliformis (strain ATCC 14647 / DSM 12112 / NCTC 10651 / 9901)</name>
    <dbReference type="NCBI Taxonomy" id="519441"/>
    <lineage>
        <taxon>Bacteria</taxon>
        <taxon>Fusobacteriati</taxon>
        <taxon>Fusobacteriota</taxon>
        <taxon>Fusobacteriia</taxon>
        <taxon>Fusobacteriales</taxon>
        <taxon>Leptotrichiaceae</taxon>
        <taxon>Streptobacillus</taxon>
    </lineage>
</organism>
<sequence length="355" mass="40077">MLSKLKKILLLLTICFSTLTFSVILEDVRYQNGEFIIKFDSKITKPIINKTKITSNNIHYNVSEINLKNTKISEEVLNQININDEFYKYIIIDEITKDLAGIYTYSQYGYSSEITYSDDEIRIKKVKVDVPKKISPLTKKQLVIVLDAGHGGHDSGARGHGKLEKEIALEITHKLARNLKRDHKVILTRSDDTFISLSERPAIGNNNFADLFVSIHLNAATNDNANGAEIFYFSKETNPYTSKLIESEEKYDEVQAKKVSIINQILGDFFVNRTKEKSANLARVILDNYSKQMNFRKRGVFGANFAVLRGSESASILIELGFISNESDNAKLASETGQMIAVNAIADAIRENFEE</sequence>
<dbReference type="SMART" id="SM00646">
    <property type="entry name" value="Ami_3"/>
    <property type="match status" value="1"/>
</dbReference>
<dbReference type="Proteomes" id="UP000002072">
    <property type="component" value="Chromosome"/>
</dbReference>
<evidence type="ECO:0000313" key="3">
    <source>
        <dbReference type="EMBL" id="ACZ01187.1"/>
    </source>
</evidence>
<evidence type="ECO:0000313" key="4">
    <source>
        <dbReference type="Proteomes" id="UP000002072"/>
    </source>
</evidence>
<dbReference type="eggNOG" id="COG0860">
    <property type="taxonomic scope" value="Bacteria"/>
</dbReference>
<dbReference type="PANTHER" id="PTHR30404">
    <property type="entry name" value="N-ACETYLMURAMOYL-L-ALANINE AMIDASE"/>
    <property type="match status" value="1"/>
</dbReference>
<keyword evidence="4" id="KW-1185">Reference proteome</keyword>
<dbReference type="KEGG" id="smf:Smon_0714"/>
<dbReference type="RefSeq" id="WP_012858738.1">
    <property type="nucleotide sequence ID" value="NC_013515.1"/>
</dbReference>
<dbReference type="OrthoDB" id="9772024at2"/>
<dbReference type="EC" id="3.5.1.28" evidence="3"/>
<dbReference type="HOGENOM" id="CLU_014322_2_0_0"/>
<dbReference type="STRING" id="519441.Smon_0714"/>
<dbReference type="InterPro" id="IPR050695">
    <property type="entry name" value="N-acetylmuramoyl_amidase_3"/>
</dbReference>
<dbReference type="GO" id="GO:0030288">
    <property type="term" value="C:outer membrane-bounded periplasmic space"/>
    <property type="evidence" value="ECO:0007669"/>
    <property type="project" value="TreeGrafter"/>
</dbReference>
<dbReference type="InterPro" id="IPR002508">
    <property type="entry name" value="MurNAc-LAA_cat"/>
</dbReference>
<protein>
    <submittedName>
        <fullName evidence="3">N-acetylmuramoyl-L-alanine amidase</fullName>
        <ecNumber evidence="3">3.5.1.28</ecNumber>
    </submittedName>
</protein>
<evidence type="ECO:0000256" key="1">
    <source>
        <dbReference type="ARBA" id="ARBA00022801"/>
    </source>
</evidence>
<dbReference type="PANTHER" id="PTHR30404:SF0">
    <property type="entry name" value="N-ACETYLMURAMOYL-L-ALANINE AMIDASE AMIC"/>
    <property type="match status" value="1"/>
</dbReference>
<dbReference type="SUPFAM" id="SSF53187">
    <property type="entry name" value="Zn-dependent exopeptidases"/>
    <property type="match status" value="1"/>
</dbReference>
<reference evidence="3 4" key="1">
    <citation type="journal article" date="2009" name="Stand. Genomic Sci.">
        <title>Complete genome sequence of Streptobacillus moniliformis type strain (9901T).</title>
        <authorList>
            <person name="Nolan M."/>
            <person name="Gronow S."/>
            <person name="Lapidus A."/>
            <person name="Ivanova N."/>
            <person name="Copeland A."/>
            <person name="Lucas S."/>
            <person name="Del Rio T.G."/>
            <person name="Chen F."/>
            <person name="Tice H."/>
            <person name="Pitluck S."/>
            <person name="Cheng J.F."/>
            <person name="Sims D."/>
            <person name="Meincke L."/>
            <person name="Bruce D."/>
            <person name="Goodwin L."/>
            <person name="Brettin T."/>
            <person name="Han C."/>
            <person name="Detter J.C."/>
            <person name="Ovchinikova G."/>
            <person name="Pati A."/>
            <person name="Mavromatis K."/>
            <person name="Mikhailova N."/>
            <person name="Chen A."/>
            <person name="Palaniappan K."/>
            <person name="Land M."/>
            <person name="Hauser L."/>
            <person name="Chang Y.J."/>
            <person name="Jeffries C.D."/>
            <person name="Rohde M."/>
            <person name="Sproer C."/>
            <person name="Goker M."/>
            <person name="Bristow J."/>
            <person name="Eisen J.A."/>
            <person name="Markowitz V."/>
            <person name="Hugenholtz P."/>
            <person name="Kyrpides N.C."/>
            <person name="Klenk H.P."/>
            <person name="Chain P."/>
        </authorList>
    </citation>
    <scope>NUCLEOTIDE SEQUENCE [LARGE SCALE GENOMIC DNA]</scope>
    <source>
        <strain evidence="4">ATCC 14647 / DSM 12112 / NCTC 10651 / 9901</strain>
    </source>
</reference>
<dbReference type="Pfam" id="PF01520">
    <property type="entry name" value="Amidase_3"/>
    <property type="match status" value="1"/>
</dbReference>
<dbReference type="FunFam" id="3.40.630.40:FF:000005">
    <property type="entry name" value="N-acetylmuramoyl-L-alanine amidase (AmiA)"/>
    <property type="match status" value="1"/>
</dbReference>
<name>D1AY11_STRM9</name>
<dbReference type="GO" id="GO:0009253">
    <property type="term" value="P:peptidoglycan catabolic process"/>
    <property type="evidence" value="ECO:0007669"/>
    <property type="project" value="InterPro"/>
</dbReference>
<dbReference type="GO" id="GO:0008745">
    <property type="term" value="F:N-acetylmuramoyl-L-alanine amidase activity"/>
    <property type="evidence" value="ECO:0007669"/>
    <property type="project" value="UniProtKB-EC"/>
</dbReference>
<accession>D1AY11</accession>
<dbReference type="GeneID" id="29672939"/>
<feature type="domain" description="MurNAc-LAA" evidence="2">
    <location>
        <begin position="201"/>
        <end position="350"/>
    </location>
</feature>
<dbReference type="AlphaFoldDB" id="D1AY11"/>